<evidence type="ECO:0000313" key="6">
    <source>
        <dbReference type="Proteomes" id="UP000807716"/>
    </source>
</evidence>
<keyword evidence="6" id="KW-1185">Reference proteome</keyword>
<dbReference type="Pfam" id="PF17863">
    <property type="entry name" value="AAA_lid_2"/>
    <property type="match status" value="1"/>
</dbReference>
<dbReference type="PANTHER" id="PTHR11603">
    <property type="entry name" value="AAA FAMILY ATPASE"/>
    <property type="match status" value="1"/>
</dbReference>
<organism evidence="5 6">
    <name type="scientific">Actinomortierella ambigua</name>
    <dbReference type="NCBI Taxonomy" id="1343610"/>
    <lineage>
        <taxon>Eukaryota</taxon>
        <taxon>Fungi</taxon>
        <taxon>Fungi incertae sedis</taxon>
        <taxon>Mucoromycota</taxon>
        <taxon>Mortierellomycotina</taxon>
        <taxon>Mortierellomycetes</taxon>
        <taxon>Mortierellales</taxon>
        <taxon>Mortierellaceae</taxon>
        <taxon>Actinomortierella</taxon>
    </lineage>
</organism>
<evidence type="ECO:0000256" key="3">
    <source>
        <dbReference type="SAM" id="MobiDB-lite"/>
    </source>
</evidence>
<feature type="compositionally biased region" description="Basic and acidic residues" evidence="3">
    <location>
        <begin position="546"/>
        <end position="557"/>
    </location>
</feature>
<evidence type="ECO:0000256" key="1">
    <source>
        <dbReference type="ARBA" id="ARBA00012825"/>
    </source>
</evidence>
<feature type="region of interest" description="Disordered" evidence="3">
    <location>
        <begin position="214"/>
        <end position="248"/>
    </location>
</feature>
<dbReference type="GO" id="GO:0016851">
    <property type="term" value="F:magnesium chelatase activity"/>
    <property type="evidence" value="ECO:0007669"/>
    <property type="project" value="UniProtKB-EC"/>
</dbReference>
<feature type="domain" description="ChlI/MoxR AAA lid" evidence="4">
    <location>
        <begin position="411"/>
        <end position="462"/>
    </location>
</feature>
<evidence type="ECO:0000256" key="2">
    <source>
        <dbReference type="ARBA" id="ARBA00023444"/>
    </source>
</evidence>
<sequence>MTPSSKAWIRSRMAAIRKVSGIAFSDDIFLSILICLIAKNKHLVLHTHPDLVPELKTVTEQHCAVVYGLTTATIVCHDQQTRQDIIGAITGRHSDIVSHTASSSAAHYQFPSTNTVGGGTSNTALGGYAAHGSLGQGQMYQYSNPGDDFLQQRHVMMRYEKSRRSIATTHSGISEYSLRPSEKYAQSIRTMNGRDQKSFEDMSSMHYAHRHSTISANIDPDDQDSAFKRQRSSLAVSPPANSSLLDPYPIESLRSQEQSISRRPLHYGAGYGGNLSTTGGSTAQVTPMDFTFTRRRHESVSLHGTYNTGNEPSGVTYSGRRLAQAIILDGLENASQEVYAILLEMIITKEINDRNRYLLPDLIVIAVFNTPKVPSNIPKQLDWDELAKRMKRVTVSNDMMRYIRDIVVGIRTHVDVDGGLTPRASQDLVTVVKTLAAIFQTSYVTPDLLIIATEKVISHRLELKVDKRTSVQGAHAGGQSSLYSGSGASSATSLPRFHSRVRSPLRVSPNHPYGHHGTPGMRAGRSSKVAPSHTSLEADDEDTGEDDNKSFIEKSDDGESLSSFVEKSGDDEDEEQAEEQQQHIEEGKAGRRASRPVQQHQRLPANREYASPGPYQHAPQYPPHHRPYASHDDHRHEVPNEMEHYEPQKSPAEIIREVLDAVYPPI</sequence>
<feature type="compositionally biased region" description="Acidic residues" evidence="3">
    <location>
        <begin position="569"/>
        <end position="578"/>
    </location>
</feature>
<feature type="compositionally biased region" description="Polar residues" evidence="3">
    <location>
        <begin position="232"/>
        <end position="244"/>
    </location>
</feature>
<dbReference type="OrthoDB" id="5582146at2759"/>
<protein>
    <recommendedName>
        <fullName evidence="1">magnesium chelatase</fullName>
        <ecNumber evidence="1">6.6.1.1</ecNumber>
    </recommendedName>
</protein>
<feature type="region of interest" description="Disordered" evidence="3">
    <location>
        <begin position="469"/>
        <end position="634"/>
    </location>
</feature>
<dbReference type="PANTHER" id="PTHR11603:SF132">
    <property type="entry name" value="C2H2-TYPE DOMAIN-CONTAINING PROTEIN"/>
    <property type="match status" value="1"/>
</dbReference>
<proteinExistence type="predicted"/>
<feature type="compositionally biased region" description="Low complexity" evidence="3">
    <location>
        <begin position="477"/>
        <end position="493"/>
    </location>
</feature>
<evidence type="ECO:0000313" key="5">
    <source>
        <dbReference type="EMBL" id="KAG0258540.1"/>
    </source>
</evidence>
<comment type="pathway">
    <text evidence="2">Porphyrin-containing compound metabolism.</text>
</comment>
<accession>A0A9P6Q1H1</accession>
<reference evidence="5" key="1">
    <citation type="journal article" date="2020" name="Fungal Divers.">
        <title>Resolving the Mortierellaceae phylogeny through synthesis of multi-gene phylogenetics and phylogenomics.</title>
        <authorList>
            <person name="Vandepol N."/>
            <person name="Liber J."/>
            <person name="Desiro A."/>
            <person name="Na H."/>
            <person name="Kennedy M."/>
            <person name="Barry K."/>
            <person name="Grigoriev I.V."/>
            <person name="Miller A.N."/>
            <person name="O'Donnell K."/>
            <person name="Stajich J.E."/>
            <person name="Bonito G."/>
        </authorList>
    </citation>
    <scope>NUCLEOTIDE SEQUENCE</scope>
    <source>
        <strain evidence="5">BC1065</strain>
    </source>
</reference>
<name>A0A9P6Q1H1_9FUNG</name>
<dbReference type="InterPro" id="IPR041628">
    <property type="entry name" value="ChlI/MoxR_AAA_lid"/>
</dbReference>
<dbReference type="AlphaFoldDB" id="A0A9P6Q1H1"/>
<dbReference type="InterPro" id="IPR052041">
    <property type="entry name" value="Nucleic_acid_metab_PIN/TRAM"/>
</dbReference>
<dbReference type="Gene3D" id="1.10.8.80">
    <property type="entry name" value="Magnesium chelatase subunit I, C-Terminal domain"/>
    <property type="match status" value="1"/>
</dbReference>
<gene>
    <name evidence="5" type="ORF">DFQ27_004600</name>
</gene>
<feature type="compositionally biased region" description="Basic and acidic residues" evidence="3">
    <location>
        <begin position="580"/>
        <end position="589"/>
    </location>
</feature>
<evidence type="ECO:0000259" key="4">
    <source>
        <dbReference type="Pfam" id="PF17863"/>
    </source>
</evidence>
<dbReference type="Proteomes" id="UP000807716">
    <property type="component" value="Unassembled WGS sequence"/>
</dbReference>
<dbReference type="EC" id="6.6.1.1" evidence="1"/>
<dbReference type="EMBL" id="JAAAJB010000321">
    <property type="protein sequence ID" value="KAG0258540.1"/>
    <property type="molecule type" value="Genomic_DNA"/>
</dbReference>
<comment type="caution">
    <text evidence="5">The sequence shown here is derived from an EMBL/GenBank/DDBJ whole genome shotgun (WGS) entry which is preliminary data.</text>
</comment>